<protein>
    <submittedName>
        <fullName evidence="3">Trypsin</fullName>
    </submittedName>
</protein>
<proteinExistence type="predicted"/>
<feature type="domain" description="Peptidase S1" evidence="2">
    <location>
        <begin position="1"/>
        <end position="159"/>
    </location>
</feature>
<dbReference type="PANTHER" id="PTHR24271:SF50">
    <property type="match status" value="1"/>
</dbReference>
<dbReference type="SUPFAM" id="SSF50494">
    <property type="entry name" value="Trypsin-like serine proteases"/>
    <property type="match status" value="1"/>
</dbReference>
<evidence type="ECO:0000256" key="1">
    <source>
        <dbReference type="ARBA" id="ARBA00023157"/>
    </source>
</evidence>
<dbReference type="Gene3D" id="2.40.10.10">
    <property type="entry name" value="Trypsin-like serine proteases"/>
    <property type="match status" value="2"/>
</dbReference>
<reference evidence="3 4" key="1">
    <citation type="journal article" date="2024" name="BMC Genomics">
        <title>De novo assembly and annotation of Popillia japonica's genome with initial clues to its potential as an invasive pest.</title>
        <authorList>
            <person name="Cucini C."/>
            <person name="Boschi S."/>
            <person name="Funari R."/>
            <person name="Cardaioli E."/>
            <person name="Iannotti N."/>
            <person name="Marturano G."/>
            <person name="Paoli F."/>
            <person name="Bruttini M."/>
            <person name="Carapelli A."/>
            <person name="Frati F."/>
            <person name="Nardi F."/>
        </authorList>
    </citation>
    <scope>NUCLEOTIDE SEQUENCE [LARGE SCALE GENOMIC DNA]</scope>
    <source>
        <strain evidence="3">DMR45628</strain>
    </source>
</reference>
<organism evidence="3 4">
    <name type="scientific">Popillia japonica</name>
    <name type="common">Japanese beetle</name>
    <dbReference type="NCBI Taxonomy" id="7064"/>
    <lineage>
        <taxon>Eukaryota</taxon>
        <taxon>Metazoa</taxon>
        <taxon>Ecdysozoa</taxon>
        <taxon>Arthropoda</taxon>
        <taxon>Hexapoda</taxon>
        <taxon>Insecta</taxon>
        <taxon>Pterygota</taxon>
        <taxon>Neoptera</taxon>
        <taxon>Endopterygota</taxon>
        <taxon>Coleoptera</taxon>
        <taxon>Polyphaga</taxon>
        <taxon>Scarabaeiformia</taxon>
        <taxon>Scarabaeidae</taxon>
        <taxon>Rutelinae</taxon>
        <taxon>Popillia</taxon>
    </lineage>
</organism>
<dbReference type="EMBL" id="JASPKY010000494">
    <property type="protein sequence ID" value="KAK9695017.1"/>
    <property type="molecule type" value="Genomic_DNA"/>
</dbReference>
<accession>A0AAW1IY87</accession>
<dbReference type="Pfam" id="PF00089">
    <property type="entry name" value="Trypsin"/>
    <property type="match status" value="1"/>
</dbReference>
<dbReference type="GO" id="GO:0004252">
    <property type="term" value="F:serine-type endopeptidase activity"/>
    <property type="evidence" value="ECO:0007669"/>
    <property type="project" value="InterPro"/>
</dbReference>
<dbReference type="InterPro" id="IPR001254">
    <property type="entry name" value="Trypsin_dom"/>
</dbReference>
<dbReference type="InterPro" id="IPR043504">
    <property type="entry name" value="Peptidase_S1_PA_chymotrypsin"/>
</dbReference>
<comment type="caution">
    <text evidence="3">The sequence shown here is derived from an EMBL/GenBank/DDBJ whole genome shotgun (WGS) entry which is preliminary data.</text>
</comment>
<evidence type="ECO:0000313" key="3">
    <source>
        <dbReference type="EMBL" id="KAK9695017.1"/>
    </source>
</evidence>
<dbReference type="Proteomes" id="UP001458880">
    <property type="component" value="Unassembled WGS sequence"/>
</dbReference>
<evidence type="ECO:0000259" key="2">
    <source>
        <dbReference type="PROSITE" id="PS50240"/>
    </source>
</evidence>
<gene>
    <name evidence="3" type="ORF">QE152_g33149</name>
</gene>
<dbReference type="InterPro" id="IPR009003">
    <property type="entry name" value="Peptidase_S1_PA"/>
</dbReference>
<evidence type="ECO:0000313" key="4">
    <source>
        <dbReference type="Proteomes" id="UP001458880"/>
    </source>
</evidence>
<keyword evidence="1" id="KW-1015">Disulfide bond</keyword>
<name>A0AAW1IY87_POPJA</name>
<dbReference type="GO" id="GO:0006508">
    <property type="term" value="P:proteolysis"/>
    <property type="evidence" value="ECO:0007669"/>
    <property type="project" value="InterPro"/>
</dbReference>
<dbReference type="PANTHER" id="PTHR24271">
    <property type="entry name" value="KALLIKREIN-RELATED"/>
    <property type="match status" value="1"/>
</dbReference>
<dbReference type="AlphaFoldDB" id="A0AAW1IY87"/>
<dbReference type="PROSITE" id="PS50240">
    <property type="entry name" value="TRYPSIN_DOM"/>
    <property type="match status" value="1"/>
</dbReference>
<keyword evidence="4" id="KW-1185">Reference proteome</keyword>
<sequence>MWVLTVAHCVVNDPKLAWDKEIVLKMGAMNPQTRHADKIIPHHGYRAQNKLDDIALVRLNNSFDLTTEVGIVELDRINVDHYDVIVTVATSGSTEEESLNCMNSELSILNLPLMSAADCRKIYSSMVYNHHFLNNKVNCVGFYGDSSCNGDAADETRPV</sequence>